<gene>
    <name evidence="1" type="ORF">B597_017675</name>
</gene>
<evidence type="ECO:0000313" key="2">
    <source>
        <dbReference type="Proteomes" id="UP000026923"/>
    </source>
</evidence>
<dbReference type="AlphaFoldDB" id="A0A061JK90"/>
<protein>
    <recommendedName>
        <fullName evidence="3">Dihydroorotate dehydrogenase domain-containing protein</fullName>
    </recommendedName>
</protein>
<name>A0A061JK90_STUST</name>
<evidence type="ECO:0000313" key="1">
    <source>
        <dbReference type="EMBL" id="EWC39941.1"/>
    </source>
</evidence>
<organism evidence="1 2">
    <name type="scientific">Stutzerimonas stutzeri KOS6</name>
    <dbReference type="NCBI Taxonomy" id="1218352"/>
    <lineage>
        <taxon>Bacteria</taxon>
        <taxon>Pseudomonadati</taxon>
        <taxon>Pseudomonadota</taxon>
        <taxon>Gammaproteobacteria</taxon>
        <taxon>Pseudomonadales</taxon>
        <taxon>Pseudomonadaceae</taxon>
        <taxon>Stutzerimonas</taxon>
    </lineage>
</organism>
<comment type="caution">
    <text evidence="1">The sequence shown here is derived from an EMBL/GenBank/DDBJ whole genome shotgun (WGS) entry which is preliminary data.</text>
</comment>
<dbReference type="InterPro" id="IPR013785">
    <property type="entry name" value="Aldolase_TIM"/>
</dbReference>
<dbReference type="Gene3D" id="3.20.20.70">
    <property type="entry name" value="Aldolase class I"/>
    <property type="match status" value="1"/>
</dbReference>
<reference evidence="1 2" key="1">
    <citation type="journal article" date="2013" name="Genome Announc.">
        <title>Draft Genome of the Nitrogen-Fixing Bacterium Pseudomonas stutzeri Strain KOS6 Isolated from Industrial Hydrocarbon Sludge.</title>
        <authorList>
            <person name="Grigoryeva T.V."/>
            <person name="Laikov A.V."/>
            <person name="Naumova R.P."/>
            <person name="Manolov A.I."/>
            <person name="Larin A.K."/>
            <person name="Karpova I.Y."/>
            <person name="Semashko T.A."/>
            <person name="Alexeev D.G."/>
            <person name="Kostryukova E.S."/>
            <person name="Muller R."/>
            <person name="Govorun V.M."/>
        </authorList>
    </citation>
    <scope>NUCLEOTIDE SEQUENCE [LARGE SCALE GENOMIC DNA]</scope>
    <source>
        <strain evidence="1 2">KOS6</strain>
    </source>
</reference>
<dbReference type="EMBL" id="AMCZ02000028">
    <property type="protein sequence ID" value="EWC39941.1"/>
    <property type="molecule type" value="Genomic_DNA"/>
</dbReference>
<sequence length="46" mass="4946">MSVGGIQTATHLRMRMDAGARLVQVHAALGRQGPWLAARLLQPVPI</sequence>
<proteinExistence type="predicted"/>
<dbReference type="SUPFAM" id="SSF51395">
    <property type="entry name" value="FMN-linked oxidoreductases"/>
    <property type="match status" value="1"/>
</dbReference>
<dbReference type="HOGENOM" id="CLU_3204301_0_0_6"/>
<evidence type="ECO:0008006" key="3">
    <source>
        <dbReference type="Google" id="ProtNLM"/>
    </source>
</evidence>
<accession>A0A061JK90</accession>
<dbReference type="Proteomes" id="UP000026923">
    <property type="component" value="Unassembled WGS sequence"/>
</dbReference>